<evidence type="ECO:0000259" key="2">
    <source>
        <dbReference type="Pfam" id="PF02518"/>
    </source>
</evidence>
<keyword evidence="1" id="KW-1133">Transmembrane helix</keyword>
<comment type="caution">
    <text evidence="3">The sequence shown here is derived from an EMBL/GenBank/DDBJ whole genome shotgun (WGS) entry which is preliminary data.</text>
</comment>
<name>A0A2G3PI17_WILMA</name>
<dbReference type="Gene3D" id="3.30.565.10">
    <property type="entry name" value="Histidine kinase-like ATPase, C-terminal domain"/>
    <property type="match status" value="1"/>
</dbReference>
<organism evidence="3 4">
    <name type="scientific">Williamsia marianensis</name>
    <dbReference type="NCBI Taxonomy" id="85044"/>
    <lineage>
        <taxon>Bacteria</taxon>
        <taxon>Bacillati</taxon>
        <taxon>Actinomycetota</taxon>
        <taxon>Actinomycetes</taxon>
        <taxon>Mycobacteriales</taxon>
        <taxon>Nocardiaceae</taxon>
        <taxon>Williamsia</taxon>
    </lineage>
</organism>
<feature type="transmembrane region" description="Helical" evidence="1">
    <location>
        <begin position="38"/>
        <end position="58"/>
    </location>
</feature>
<gene>
    <name evidence="3" type="ORF">CSW57_16305</name>
</gene>
<dbReference type="EMBL" id="PEBD01000010">
    <property type="protein sequence ID" value="PHV65346.1"/>
    <property type="molecule type" value="Genomic_DNA"/>
</dbReference>
<dbReference type="Pfam" id="PF02518">
    <property type="entry name" value="HATPase_c"/>
    <property type="match status" value="1"/>
</dbReference>
<accession>A0A2G3PI17</accession>
<feature type="domain" description="Histidine kinase/HSP90-like ATPase" evidence="2">
    <location>
        <begin position="320"/>
        <end position="410"/>
    </location>
</feature>
<dbReference type="InterPro" id="IPR003594">
    <property type="entry name" value="HATPase_dom"/>
</dbReference>
<proteinExistence type="predicted"/>
<evidence type="ECO:0000313" key="3">
    <source>
        <dbReference type="EMBL" id="PHV65346.1"/>
    </source>
</evidence>
<feature type="transmembrane region" description="Helical" evidence="1">
    <location>
        <begin position="64"/>
        <end position="85"/>
    </location>
</feature>
<keyword evidence="1" id="KW-0812">Transmembrane</keyword>
<evidence type="ECO:0000256" key="1">
    <source>
        <dbReference type="SAM" id="Phobius"/>
    </source>
</evidence>
<reference evidence="3 4" key="1">
    <citation type="submission" date="2017-10" db="EMBL/GenBank/DDBJ databases">
        <title>The draft genome sequence of Williamsia sp. BULT 1.1 isolated from the semi-arid grassland soils from South Africa.</title>
        <authorList>
            <person name="Kabwe M.H."/>
            <person name="Govender N."/>
            <person name="Mutseka Lunga P."/>
            <person name="Vikram S."/>
            <person name="Makhalanyane T.P."/>
        </authorList>
    </citation>
    <scope>NUCLEOTIDE SEQUENCE [LARGE SCALE GENOMIC DNA]</scope>
    <source>
        <strain evidence="3 4">BULT 1.1</strain>
    </source>
</reference>
<feature type="transmembrane region" description="Helical" evidence="1">
    <location>
        <begin position="178"/>
        <end position="196"/>
    </location>
</feature>
<protein>
    <recommendedName>
        <fullName evidence="2">Histidine kinase/HSP90-like ATPase domain-containing protein</fullName>
    </recommendedName>
</protein>
<dbReference type="AlphaFoldDB" id="A0A2G3PI17"/>
<dbReference type="InterPro" id="IPR036890">
    <property type="entry name" value="HATPase_C_sf"/>
</dbReference>
<sequence>MASDTATVPALNGTLTTGFDPEGGVSAADKIIRQFCRYLGIGYCLSFIGLSSVITRSLDVVPMWWTVAALLSVYGSAIAMIIASFRPGVRAVRVASSAVVIGYGLTIVTWPLVWNGVQLDVAQGMWFTQFNGVVAFSAALTWRVRWSLPYWLFVLVSVQFVNEVVRMSDHSNPVAAEIAWSFCLTAMPYAMGVAAIRSGRILDTTRHQSATAAAEAAAAVARAHERSRFDALTHDGVMATLLAAARHGMSPALVEQATDTLTKLEVLESGVRQQAEFDVDAAISQLRSATGEVDDSIRVISFNGTVDPATRYPGTVVRTMSAALAESLRNSVQHAGAGARRSVQVRAGDNFLRVTVGDNGVGFDTATVPGHRLGLAVSVRGRMRQLPGGSAEIASRLGEGTRVDLTWRLPR</sequence>
<evidence type="ECO:0000313" key="4">
    <source>
        <dbReference type="Proteomes" id="UP000225108"/>
    </source>
</evidence>
<dbReference type="Proteomes" id="UP000225108">
    <property type="component" value="Unassembled WGS sequence"/>
</dbReference>
<dbReference type="RefSeq" id="WP_099383743.1">
    <property type="nucleotide sequence ID" value="NZ_PEBD01000010.1"/>
</dbReference>
<dbReference type="SUPFAM" id="SSF55874">
    <property type="entry name" value="ATPase domain of HSP90 chaperone/DNA topoisomerase II/histidine kinase"/>
    <property type="match status" value="1"/>
</dbReference>
<feature type="transmembrane region" description="Helical" evidence="1">
    <location>
        <begin position="92"/>
        <end position="113"/>
    </location>
</feature>
<keyword evidence="1" id="KW-0472">Membrane</keyword>